<dbReference type="SMART" id="SM00014">
    <property type="entry name" value="acidPPc"/>
    <property type="match status" value="1"/>
</dbReference>
<feature type="domain" description="Phosphatidic acid phosphatase type 2/haloperoxidase" evidence="2">
    <location>
        <begin position="76"/>
        <end position="182"/>
    </location>
</feature>
<dbReference type="EMBL" id="FOME01000009">
    <property type="protein sequence ID" value="SFE14396.1"/>
    <property type="molecule type" value="Genomic_DNA"/>
</dbReference>
<keyword evidence="1" id="KW-0472">Membrane</keyword>
<dbReference type="Pfam" id="PF01569">
    <property type="entry name" value="PAP2"/>
    <property type="match status" value="1"/>
</dbReference>
<dbReference type="EMBL" id="FNVB01000003">
    <property type="protein sequence ID" value="SEG39839.1"/>
    <property type="molecule type" value="Genomic_DNA"/>
</dbReference>
<dbReference type="SUPFAM" id="SSF48317">
    <property type="entry name" value="Acid phosphatase/Vanadium-dependent haloperoxidase"/>
    <property type="match status" value="1"/>
</dbReference>
<proteinExistence type="predicted"/>
<keyword evidence="5" id="KW-1185">Reference proteome</keyword>
<gene>
    <name evidence="3" type="ORF">SAMN02982929_01998</name>
    <name evidence="4" type="ORF">SAMN05216506_10959</name>
</gene>
<evidence type="ECO:0000313" key="3">
    <source>
        <dbReference type="EMBL" id="SEG39839.1"/>
    </source>
</evidence>
<reference evidence="3" key="1">
    <citation type="submission" date="2016-10" db="EMBL/GenBank/DDBJ databases">
        <authorList>
            <person name="de Groot N.N."/>
        </authorList>
    </citation>
    <scope>NUCLEOTIDE SEQUENCE [LARGE SCALE GENOMIC DNA]</scope>
    <source>
        <strain evidence="3">ATCC 20501</strain>
    </source>
</reference>
<feature type="transmembrane region" description="Helical" evidence="1">
    <location>
        <begin position="76"/>
        <end position="94"/>
    </location>
</feature>
<reference evidence="5 6" key="2">
    <citation type="submission" date="2016-10" db="EMBL/GenBank/DDBJ databases">
        <authorList>
            <person name="Varghese N."/>
            <person name="Submissions S."/>
        </authorList>
    </citation>
    <scope>NUCLEOTIDE SEQUENCE [LARGE SCALE GENOMIC DNA]</scope>
    <source>
        <strain evidence="6">ATCC 20501</strain>
        <strain evidence="4 5">CGMCC 4.3529</strain>
    </source>
</reference>
<feature type="transmembrane region" description="Helical" evidence="1">
    <location>
        <begin position="114"/>
        <end position="133"/>
    </location>
</feature>
<dbReference type="Proteomes" id="UP000236729">
    <property type="component" value="Unassembled WGS sequence"/>
</dbReference>
<accession>A0A1I1Y4B3</accession>
<dbReference type="InterPro" id="IPR036938">
    <property type="entry name" value="PAP2/HPO_sf"/>
</dbReference>
<feature type="transmembrane region" description="Helical" evidence="1">
    <location>
        <begin position="47"/>
        <end position="69"/>
    </location>
</feature>
<dbReference type="Gene3D" id="1.20.144.10">
    <property type="entry name" value="Phosphatidic acid phosphatase type 2/haloperoxidase"/>
    <property type="match status" value="1"/>
</dbReference>
<evidence type="ECO:0000313" key="5">
    <source>
        <dbReference type="Proteomes" id="UP000199690"/>
    </source>
</evidence>
<feature type="transmembrane region" description="Helical" evidence="1">
    <location>
        <begin position="140"/>
        <end position="161"/>
    </location>
</feature>
<evidence type="ECO:0000256" key="1">
    <source>
        <dbReference type="SAM" id="Phobius"/>
    </source>
</evidence>
<keyword evidence="1" id="KW-1133">Transmembrane helix</keyword>
<dbReference type="InterPro" id="IPR000326">
    <property type="entry name" value="PAP2/HPO"/>
</dbReference>
<protein>
    <submittedName>
        <fullName evidence="3">PAP2 superfamily protein</fullName>
    </submittedName>
</protein>
<evidence type="ECO:0000259" key="2">
    <source>
        <dbReference type="SMART" id="SM00014"/>
    </source>
</evidence>
<evidence type="ECO:0000313" key="6">
    <source>
        <dbReference type="Proteomes" id="UP000236729"/>
    </source>
</evidence>
<name>A0A1H5ZTT3_9PSEU</name>
<sequence length="204" mass="20646">MLAAACVIGLAASCALFVWTPSGQLLDQQLLDRADRGSPAYAQAVELLAITGDPLVLAGLLTAALVVGALCGRWRAGLAGAIAFAASIVASRLLKLVLPRPDLDIAGSTTHNSFPSGHVTAAAALLIAFLLVLPPRVRWWFAVPGAAGVAAVGAATMTAGWHRLSDVVGAVLLAAAFGCAAAWATERHAPAPGRTADHAFTAGK</sequence>
<accession>A0A1H5ZTT3</accession>
<dbReference type="AlphaFoldDB" id="A0A1H5ZTT3"/>
<dbReference type="Proteomes" id="UP000199690">
    <property type="component" value="Unassembled WGS sequence"/>
</dbReference>
<keyword evidence="1" id="KW-0812">Transmembrane</keyword>
<organism evidence="3 6">
    <name type="scientific">Saccharopolyspora kobensis</name>
    <dbReference type="NCBI Taxonomy" id="146035"/>
    <lineage>
        <taxon>Bacteria</taxon>
        <taxon>Bacillati</taxon>
        <taxon>Actinomycetota</taxon>
        <taxon>Actinomycetes</taxon>
        <taxon>Pseudonocardiales</taxon>
        <taxon>Pseudonocardiaceae</taxon>
        <taxon>Saccharopolyspora</taxon>
    </lineage>
</organism>
<feature type="transmembrane region" description="Helical" evidence="1">
    <location>
        <begin position="167"/>
        <end position="185"/>
    </location>
</feature>
<evidence type="ECO:0000313" key="4">
    <source>
        <dbReference type="EMBL" id="SFE14396.1"/>
    </source>
</evidence>
<dbReference type="SMR" id="A0A1H5ZTT3"/>